<dbReference type="Pfam" id="PF04445">
    <property type="entry name" value="SAM_MT"/>
    <property type="match status" value="1"/>
</dbReference>
<evidence type="ECO:0000313" key="4">
    <source>
        <dbReference type="Proteomes" id="UP000265916"/>
    </source>
</evidence>
<proteinExistence type="inferred from homology"/>
<comment type="caution">
    <text evidence="3">The sequence shown here is derived from an EMBL/GenBank/DDBJ whole genome shotgun (WGS) entry which is preliminary data.</text>
</comment>
<comment type="similarity">
    <text evidence="1">Belongs to the methyltransferase superfamily. RsmJ family.</text>
</comment>
<dbReference type="PANTHER" id="PTHR36112:SF1">
    <property type="entry name" value="RIBOSOMAL RNA SMALL SUBUNIT METHYLTRANSFERASE J"/>
    <property type="match status" value="1"/>
</dbReference>
<feature type="binding site" evidence="1">
    <location>
        <begin position="208"/>
        <end position="209"/>
    </location>
    <ligand>
        <name>S-adenosyl-L-methionine</name>
        <dbReference type="ChEBI" id="CHEBI:59789"/>
    </ligand>
</feature>
<dbReference type="SUPFAM" id="SSF53335">
    <property type="entry name" value="S-adenosyl-L-methionine-dependent methyltransferases"/>
    <property type="match status" value="1"/>
</dbReference>
<dbReference type="EC" id="2.1.1.242" evidence="1"/>
<comment type="catalytic activity">
    <reaction evidence="1">
        <text>guanosine(1516) in 16S rRNA + S-adenosyl-L-methionine = N(2)-methylguanosine(1516) in 16S rRNA + S-adenosyl-L-homocysteine + H(+)</text>
        <dbReference type="Rhea" id="RHEA:43220"/>
        <dbReference type="Rhea" id="RHEA-COMP:10412"/>
        <dbReference type="Rhea" id="RHEA-COMP:10413"/>
        <dbReference type="ChEBI" id="CHEBI:15378"/>
        <dbReference type="ChEBI" id="CHEBI:57856"/>
        <dbReference type="ChEBI" id="CHEBI:59789"/>
        <dbReference type="ChEBI" id="CHEBI:74269"/>
        <dbReference type="ChEBI" id="CHEBI:74481"/>
        <dbReference type="EC" id="2.1.1.242"/>
    </reaction>
</comment>
<sequence length="567" mass="63705">MSGNKTRSIDLSYLVPSFALESDLTKQVFFAQINEAPLDTEFKNLFDVLVYCRKKLDNLTLRLTNFKKNLGLSQGVVFPEPTTSEFTIMNFLELFNYAVESEIEKSFAQIRHDKDAELALVYYQGKLSLAFKNSKGLLSPAQNPVAVDYINGETAYRVNANVRSEAAVKAVMDKKIDPSKQYVLDATAGFGQDSMLFANAGMSVLMFERNVLVALLLADGLRRLKEHLAAQGNKELNVNLRFPVSIVSNVGNRIVKNLNFTSVYLDPMYPHTNSRAKVNKNMQLIQQLVGQDEDADELLVAAKNLNTNRIVVKRPKSAPYLNNETTSDAVTTKAHRLDMYYVGKCDQYNIRPLVGFTRKDVLEFIRNYQVEPEHNLVNLDNLVLCRKSLNRVNGQQEVYYAEAGKYHSAVTVYSRLLKSATIVARVLSYEEYLTYREQMLQQFNFELPGDELYRYHSYLHNPELRDKVIEILANKVEAKLSGNKKKTSKTTKTATADKETKSSRASKETKTSKSSKTSKAATKSSKSVKASSSSKEESKKSTKASKATKTSKTTKSTSKSTKAKASK</sequence>
<dbReference type="RefSeq" id="WP_119531564.1">
    <property type="nucleotide sequence ID" value="NZ_JBHSSP010000039.1"/>
</dbReference>
<protein>
    <recommendedName>
        <fullName evidence="1">Ribosomal RNA small subunit methyltransferase J</fullName>
        <ecNumber evidence="1">2.1.1.242</ecNumber>
    </recommendedName>
    <alternativeName>
        <fullName evidence="1">16S rRNA m2G1516 methyltransferase</fullName>
    </alternativeName>
    <alternativeName>
        <fullName evidence="1">rRNA (guanine-N(2)-)-methyltransferase</fullName>
    </alternativeName>
</protein>
<dbReference type="Proteomes" id="UP000265916">
    <property type="component" value="Unassembled WGS sequence"/>
</dbReference>
<feature type="compositionally biased region" description="Basic and acidic residues" evidence="2">
    <location>
        <begin position="495"/>
        <end position="511"/>
    </location>
</feature>
<name>A0A3A1YJ53_9GAMM</name>
<comment type="caution">
    <text evidence="1">Lacks conserved residue(s) required for the propagation of feature annotation.</text>
</comment>
<dbReference type="EMBL" id="NRJG01000086">
    <property type="protein sequence ID" value="RIY37466.1"/>
    <property type="molecule type" value="Genomic_DNA"/>
</dbReference>
<dbReference type="InterPro" id="IPR007536">
    <property type="entry name" value="16SrRNA_methylTrfase_J"/>
</dbReference>
<keyword evidence="4" id="KW-1185">Reference proteome</keyword>
<organism evidence="3 4">
    <name type="scientific">Psittacicella hinzii</name>
    <dbReference type="NCBI Taxonomy" id="2028575"/>
    <lineage>
        <taxon>Bacteria</taxon>
        <taxon>Pseudomonadati</taxon>
        <taxon>Pseudomonadota</taxon>
        <taxon>Gammaproteobacteria</taxon>
        <taxon>Pasteurellales</taxon>
        <taxon>Psittacicellaceae</taxon>
        <taxon>Psittacicella</taxon>
    </lineage>
</organism>
<accession>A0A3A1YJ53</accession>
<reference evidence="3 4" key="1">
    <citation type="submission" date="2017-08" db="EMBL/GenBank/DDBJ databases">
        <title>Reclassification of Bisgaard taxon 37 and 44.</title>
        <authorList>
            <person name="Christensen H."/>
        </authorList>
    </citation>
    <scope>NUCLEOTIDE SEQUENCE [LARGE SCALE GENOMIC DNA]</scope>
    <source>
        <strain evidence="3 4">111</strain>
    </source>
</reference>
<keyword evidence="1" id="KW-0489">Methyltransferase</keyword>
<dbReference type="GO" id="GO:0005737">
    <property type="term" value="C:cytoplasm"/>
    <property type="evidence" value="ECO:0007669"/>
    <property type="project" value="UniProtKB-SubCell"/>
</dbReference>
<dbReference type="OrthoDB" id="3191794at2"/>
<dbReference type="Gene3D" id="3.40.50.150">
    <property type="entry name" value="Vaccinia Virus protein VP39"/>
    <property type="match status" value="1"/>
</dbReference>
<keyword evidence="1" id="KW-0949">S-adenosyl-L-methionine</keyword>
<feature type="binding site" evidence="1">
    <location>
        <position position="266"/>
    </location>
    <ligand>
        <name>S-adenosyl-L-methionine</name>
        <dbReference type="ChEBI" id="CHEBI:59789"/>
    </ligand>
</feature>
<evidence type="ECO:0000313" key="3">
    <source>
        <dbReference type="EMBL" id="RIY37466.1"/>
    </source>
</evidence>
<keyword evidence="1" id="KW-0963">Cytoplasm</keyword>
<keyword evidence="1" id="KW-0808">Transferase</keyword>
<keyword evidence="1" id="KW-0698">rRNA processing</keyword>
<feature type="compositionally biased region" description="Low complexity" evidence="2">
    <location>
        <begin position="544"/>
        <end position="560"/>
    </location>
</feature>
<gene>
    <name evidence="1" type="primary">rsmJ</name>
    <name evidence="3" type="ORF">CKF58_04920</name>
</gene>
<dbReference type="InterPro" id="IPR029063">
    <property type="entry name" value="SAM-dependent_MTases_sf"/>
</dbReference>
<comment type="subcellular location">
    <subcellularLocation>
        <location evidence="1">Cytoplasm</location>
    </subcellularLocation>
</comment>
<feature type="region of interest" description="Disordered" evidence="2">
    <location>
        <begin position="482"/>
        <end position="567"/>
    </location>
</feature>
<feature type="compositionally biased region" description="Low complexity" evidence="2">
    <location>
        <begin position="512"/>
        <end position="533"/>
    </location>
</feature>
<dbReference type="HAMAP" id="MF_01523">
    <property type="entry name" value="16SrRNA_methyltr_J"/>
    <property type="match status" value="1"/>
</dbReference>
<dbReference type="AlphaFoldDB" id="A0A3A1YJ53"/>
<evidence type="ECO:0000256" key="1">
    <source>
        <dbReference type="HAMAP-Rule" id="MF_01523"/>
    </source>
</evidence>
<evidence type="ECO:0000256" key="2">
    <source>
        <dbReference type="SAM" id="MobiDB-lite"/>
    </source>
</evidence>
<dbReference type="PANTHER" id="PTHR36112">
    <property type="entry name" value="RIBOSOMAL RNA SMALL SUBUNIT METHYLTRANSFERASE J"/>
    <property type="match status" value="1"/>
</dbReference>
<dbReference type="GO" id="GO:0008990">
    <property type="term" value="F:rRNA (guanine-N2-)-methyltransferase activity"/>
    <property type="evidence" value="ECO:0007669"/>
    <property type="project" value="UniProtKB-UniRule"/>
</dbReference>
<comment type="function">
    <text evidence="1">Specifically methylates the guanosine in position 1516 of 16S rRNA.</text>
</comment>